<feature type="transmembrane region" description="Helical" evidence="7">
    <location>
        <begin position="274"/>
        <end position="293"/>
    </location>
</feature>
<comment type="cofactor">
    <cofactor evidence="6">
        <name>Zn(2+)</name>
        <dbReference type="ChEBI" id="CHEBI:29105"/>
    </cofactor>
    <text evidence="6">Binds 1 zinc ion per subunit.</text>
</comment>
<keyword evidence="5 6" id="KW-0482">Metalloprotease</keyword>
<evidence type="ECO:0000256" key="4">
    <source>
        <dbReference type="ARBA" id="ARBA00022833"/>
    </source>
</evidence>
<evidence type="ECO:0000256" key="5">
    <source>
        <dbReference type="ARBA" id="ARBA00023049"/>
    </source>
</evidence>
<keyword evidence="3 6" id="KW-0378">Hydrolase</keyword>
<keyword evidence="10" id="KW-1185">Reference proteome</keyword>
<proteinExistence type="inferred from homology"/>
<keyword evidence="7" id="KW-0812">Transmembrane</keyword>
<reference evidence="9 10" key="1">
    <citation type="submission" date="2018-08" db="EMBL/GenBank/DDBJ databases">
        <title>Sequencing the genomes of 1000 actinobacteria strains.</title>
        <authorList>
            <person name="Klenk H.-P."/>
        </authorList>
    </citation>
    <scope>NUCLEOTIDE SEQUENCE [LARGE SCALE GENOMIC DNA]</scope>
    <source>
        <strain evidence="9 10">DSM 44099</strain>
    </source>
</reference>
<evidence type="ECO:0000256" key="6">
    <source>
        <dbReference type="RuleBase" id="RU003983"/>
    </source>
</evidence>
<dbReference type="InterPro" id="IPR001915">
    <property type="entry name" value="Peptidase_M48"/>
</dbReference>
<keyword evidence="1 6" id="KW-0645">Protease</keyword>
<dbReference type="RefSeq" id="WP_116071623.1">
    <property type="nucleotide sequence ID" value="NZ_BONB01000003.1"/>
</dbReference>
<dbReference type="GO" id="GO:0046872">
    <property type="term" value="F:metal ion binding"/>
    <property type="evidence" value="ECO:0007669"/>
    <property type="project" value="UniProtKB-KW"/>
</dbReference>
<dbReference type="AlphaFoldDB" id="A0A3D9ZVX5"/>
<organism evidence="9 10">
    <name type="scientific">Asanoa ferruginea</name>
    <dbReference type="NCBI Taxonomy" id="53367"/>
    <lineage>
        <taxon>Bacteria</taxon>
        <taxon>Bacillati</taxon>
        <taxon>Actinomycetota</taxon>
        <taxon>Actinomycetes</taxon>
        <taxon>Micromonosporales</taxon>
        <taxon>Micromonosporaceae</taxon>
        <taxon>Asanoa</taxon>
    </lineage>
</organism>
<dbReference type="GO" id="GO:0006508">
    <property type="term" value="P:proteolysis"/>
    <property type="evidence" value="ECO:0007669"/>
    <property type="project" value="UniProtKB-KW"/>
</dbReference>
<evidence type="ECO:0000313" key="9">
    <source>
        <dbReference type="EMBL" id="REG00234.1"/>
    </source>
</evidence>
<dbReference type="EMBL" id="QUMQ01000001">
    <property type="protein sequence ID" value="REG00234.1"/>
    <property type="molecule type" value="Genomic_DNA"/>
</dbReference>
<feature type="transmembrane region" description="Helical" evidence="7">
    <location>
        <begin position="35"/>
        <end position="58"/>
    </location>
</feature>
<evidence type="ECO:0000256" key="3">
    <source>
        <dbReference type="ARBA" id="ARBA00022801"/>
    </source>
</evidence>
<keyword evidence="7" id="KW-0472">Membrane</keyword>
<dbReference type="Gene3D" id="3.30.2010.10">
    <property type="entry name" value="Metalloproteases ('zincins'), catalytic domain"/>
    <property type="match status" value="1"/>
</dbReference>
<evidence type="ECO:0000256" key="1">
    <source>
        <dbReference type="ARBA" id="ARBA00022670"/>
    </source>
</evidence>
<keyword evidence="7" id="KW-1133">Transmembrane helix</keyword>
<gene>
    <name evidence="9" type="ORF">DFJ67_6285</name>
</gene>
<protein>
    <submittedName>
        <fullName evidence="9">Peptidase M48-like protein</fullName>
    </submittedName>
</protein>
<name>A0A3D9ZVX5_9ACTN</name>
<evidence type="ECO:0000256" key="2">
    <source>
        <dbReference type="ARBA" id="ARBA00022723"/>
    </source>
</evidence>
<dbReference type="Pfam" id="PF01435">
    <property type="entry name" value="Peptidase_M48"/>
    <property type="match status" value="1"/>
</dbReference>
<feature type="transmembrane region" description="Helical" evidence="7">
    <location>
        <begin position="89"/>
        <end position="109"/>
    </location>
</feature>
<dbReference type="CDD" id="cd07326">
    <property type="entry name" value="M56_BlaR1_MecR1_like"/>
    <property type="match status" value="1"/>
</dbReference>
<accession>A0A3D9ZVX5</accession>
<evidence type="ECO:0000256" key="7">
    <source>
        <dbReference type="SAM" id="Phobius"/>
    </source>
</evidence>
<dbReference type="GO" id="GO:0004222">
    <property type="term" value="F:metalloendopeptidase activity"/>
    <property type="evidence" value="ECO:0007669"/>
    <property type="project" value="InterPro"/>
</dbReference>
<comment type="similarity">
    <text evidence="6">Belongs to the peptidase M48 family.</text>
</comment>
<evidence type="ECO:0000313" key="10">
    <source>
        <dbReference type="Proteomes" id="UP000256913"/>
    </source>
</evidence>
<dbReference type="OrthoDB" id="9785340at2"/>
<dbReference type="Proteomes" id="UP000256913">
    <property type="component" value="Unassembled WGS sequence"/>
</dbReference>
<evidence type="ECO:0000259" key="8">
    <source>
        <dbReference type="Pfam" id="PF01435"/>
    </source>
</evidence>
<keyword evidence="2" id="KW-0479">Metal-binding</keyword>
<feature type="domain" description="Peptidase M48" evidence="8">
    <location>
        <begin position="119"/>
        <end position="189"/>
    </location>
</feature>
<sequence>MIAANLLALTLLIGFAGGRWLPAAAWARQAPRLAIAAWCVLLGTVGAGILAVGVTVLLPAPPVVCALLFWCVHPDSPATALALRVAGDMVALGLAGTLLTALVRAGWLLRAQVRSRRRHRAMLTLAGRPDAALGGTVIEHPRAAAYLAPDRRVVVTSGALEELSPAQLGAVLAHEHAHAGGRHQVLLDAVRLAARALPGLRLTRVAQQQIGRLVELRADDVAARTHGRRALAAALVTMAGATPPGLVAAHGGDVAERLRRLLVPPKRLGPWRSAAIVAALLVVAALPVVGLALDGWWPGLVRCVWIG</sequence>
<comment type="caution">
    <text evidence="9">The sequence shown here is derived from an EMBL/GenBank/DDBJ whole genome shotgun (WGS) entry which is preliminary data.</text>
</comment>
<keyword evidence="4 6" id="KW-0862">Zinc</keyword>